<dbReference type="PANTHER" id="PTHR38098:SF1">
    <property type="entry name" value="LPS-ASSEMBLY LIPOPROTEIN LPTE"/>
    <property type="match status" value="1"/>
</dbReference>
<accession>A0A379AQU3</accession>
<evidence type="ECO:0000256" key="5">
    <source>
        <dbReference type="ARBA" id="ARBA00023288"/>
    </source>
</evidence>
<comment type="subunit">
    <text evidence="6">Component of the lipopolysaccharide transport and assembly complex. Interacts with LptD.</text>
</comment>
<evidence type="ECO:0000256" key="1">
    <source>
        <dbReference type="ARBA" id="ARBA00022729"/>
    </source>
</evidence>
<keyword evidence="1" id="KW-0732">Signal</keyword>
<dbReference type="Gene3D" id="3.30.160.150">
    <property type="entry name" value="Lipoprotein like domain"/>
    <property type="match status" value="1"/>
</dbReference>
<dbReference type="PANTHER" id="PTHR38098">
    <property type="entry name" value="LPS-ASSEMBLY LIPOPROTEIN LPTE"/>
    <property type="match status" value="1"/>
</dbReference>
<comment type="function">
    <text evidence="6">Together with LptD, is involved in the assembly of lipopolysaccharide (LPS) at the surface of the outer membrane. Required for the proper assembly of LptD. Binds LPS and may serve as the LPS recognition site at the outer membrane.</text>
</comment>
<organism evidence="7 8">
    <name type="scientific">Avibacterium avium</name>
    <name type="common">Pasteurella avium</name>
    <dbReference type="NCBI Taxonomy" id="751"/>
    <lineage>
        <taxon>Bacteria</taxon>
        <taxon>Pseudomonadati</taxon>
        <taxon>Pseudomonadota</taxon>
        <taxon>Gammaproteobacteria</taxon>
        <taxon>Pasteurellales</taxon>
        <taxon>Pasteurellaceae</taxon>
        <taxon>Avibacterium</taxon>
    </lineage>
</organism>
<keyword evidence="4 6" id="KW-0998">Cell outer membrane</keyword>
<gene>
    <name evidence="6 7" type="primary">lptE</name>
    <name evidence="7" type="ORF">NCTC11297_00969</name>
</gene>
<dbReference type="GO" id="GO:0043165">
    <property type="term" value="P:Gram-negative-bacterium-type cell outer membrane assembly"/>
    <property type="evidence" value="ECO:0007669"/>
    <property type="project" value="UniProtKB-UniRule"/>
</dbReference>
<dbReference type="Proteomes" id="UP000255098">
    <property type="component" value="Unassembled WGS sequence"/>
</dbReference>
<keyword evidence="2 6" id="KW-0472">Membrane</keyword>
<dbReference type="GO" id="GO:0001530">
    <property type="term" value="F:lipopolysaccharide binding"/>
    <property type="evidence" value="ECO:0007669"/>
    <property type="project" value="TreeGrafter"/>
</dbReference>
<dbReference type="GO" id="GO:0015920">
    <property type="term" value="P:lipopolysaccharide transport"/>
    <property type="evidence" value="ECO:0007669"/>
    <property type="project" value="TreeGrafter"/>
</dbReference>
<protein>
    <recommendedName>
        <fullName evidence="6">LPS-assembly lipoprotein LptE</fullName>
    </recommendedName>
</protein>
<dbReference type="InterPro" id="IPR007485">
    <property type="entry name" value="LPS_assembly_LptE"/>
</dbReference>
<dbReference type="AlphaFoldDB" id="A0A379AQU3"/>
<proteinExistence type="inferred from homology"/>
<evidence type="ECO:0000256" key="4">
    <source>
        <dbReference type="ARBA" id="ARBA00023237"/>
    </source>
</evidence>
<keyword evidence="8" id="KW-1185">Reference proteome</keyword>
<dbReference type="Pfam" id="PF04390">
    <property type="entry name" value="LptE"/>
    <property type="match status" value="1"/>
</dbReference>
<evidence type="ECO:0000313" key="7">
    <source>
        <dbReference type="EMBL" id="SUB23954.1"/>
    </source>
</evidence>
<dbReference type="GO" id="GO:1990351">
    <property type="term" value="C:transporter complex"/>
    <property type="evidence" value="ECO:0007669"/>
    <property type="project" value="TreeGrafter"/>
</dbReference>
<dbReference type="HAMAP" id="MF_01186">
    <property type="entry name" value="LPS_assembly_LptE"/>
    <property type="match status" value="1"/>
</dbReference>
<name>A0A379AQU3_AVIAV</name>
<dbReference type="GO" id="GO:0009279">
    <property type="term" value="C:cell outer membrane"/>
    <property type="evidence" value="ECO:0007669"/>
    <property type="project" value="UniProtKB-UniRule"/>
</dbReference>
<evidence type="ECO:0000256" key="6">
    <source>
        <dbReference type="HAMAP-Rule" id="MF_01186"/>
    </source>
</evidence>
<sequence length="195" mass="22210">MYQVSYLALSRNNPTAPLIEWSELLRENTMLNLLKKLCLVGALATLTACGFHFENGELIPQEMKTLRLESSDPYDAMTIAMRKQLRANNIQLVEQGDVVVLRLNNARENSEVASIFKQGREAEKVLVLQVEASVQLKNKQRYPINTQVTRTFFDNSRAALAKSAEKEVIWNDMREQAARQLITKMVALKQQVKSQ</sequence>
<evidence type="ECO:0000256" key="3">
    <source>
        <dbReference type="ARBA" id="ARBA00023139"/>
    </source>
</evidence>
<dbReference type="EMBL" id="UGSP01000001">
    <property type="protein sequence ID" value="SUB23954.1"/>
    <property type="molecule type" value="Genomic_DNA"/>
</dbReference>
<evidence type="ECO:0000313" key="8">
    <source>
        <dbReference type="Proteomes" id="UP000255098"/>
    </source>
</evidence>
<keyword evidence="5" id="KW-0449">Lipoprotein</keyword>
<reference evidence="7 8" key="1">
    <citation type="submission" date="2018-06" db="EMBL/GenBank/DDBJ databases">
        <authorList>
            <consortium name="Pathogen Informatics"/>
            <person name="Doyle S."/>
        </authorList>
    </citation>
    <scope>NUCLEOTIDE SEQUENCE [LARGE SCALE GENOMIC DNA]</scope>
    <source>
        <strain evidence="8">NCTC 11297</strain>
    </source>
</reference>
<comment type="similarity">
    <text evidence="6">Belongs to the LptE lipoprotein family.</text>
</comment>
<evidence type="ECO:0000256" key="2">
    <source>
        <dbReference type="ARBA" id="ARBA00023136"/>
    </source>
</evidence>
<keyword evidence="3" id="KW-0564">Palmitate</keyword>